<feature type="domain" description="F-box" evidence="4">
    <location>
        <begin position="2"/>
        <end position="48"/>
    </location>
</feature>
<dbReference type="InterPro" id="IPR002110">
    <property type="entry name" value="Ankyrin_rpt"/>
</dbReference>
<dbReference type="AlphaFoldDB" id="A0A9W9GDK7"/>
<dbReference type="EMBL" id="JAPQKH010000001">
    <property type="protein sequence ID" value="KAJ5116685.1"/>
    <property type="molecule type" value="Genomic_DNA"/>
</dbReference>
<feature type="repeat" description="ANK" evidence="3">
    <location>
        <begin position="85"/>
        <end position="117"/>
    </location>
</feature>
<dbReference type="CDD" id="cd09917">
    <property type="entry name" value="F-box_SF"/>
    <property type="match status" value="1"/>
</dbReference>
<dbReference type="InterPro" id="IPR050745">
    <property type="entry name" value="Multifunctional_regulatory"/>
</dbReference>
<protein>
    <recommendedName>
        <fullName evidence="4">F-box domain-containing protein</fullName>
    </recommendedName>
</protein>
<keyword evidence="1" id="KW-0677">Repeat</keyword>
<dbReference type="PROSITE" id="PS50088">
    <property type="entry name" value="ANK_REPEAT"/>
    <property type="match status" value="8"/>
</dbReference>
<dbReference type="SUPFAM" id="SSF81383">
    <property type="entry name" value="F-box domain"/>
    <property type="match status" value="1"/>
</dbReference>
<dbReference type="InterPro" id="IPR036770">
    <property type="entry name" value="Ankyrin_rpt-contain_sf"/>
</dbReference>
<dbReference type="SUPFAM" id="SSF48403">
    <property type="entry name" value="Ankyrin repeat"/>
    <property type="match status" value="1"/>
</dbReference>
<accession>A0A9W9GDK7</accession>
<evidence type="ECO:0000313" key="5">
    <source>
        <dbReference type="EMBL" id="KAJ5116685.1"/>
    </source>
</evidence>
<sequence>MTTGLLDLPREILFEIASRLCTPDLNRFIRTNRALHDLLFASLCKRSLKFINDHFISYVEHEYELGVRTMLSVGVKVDTRTVEAPYHTALMCAVKKHRLGTAKILLEHGANPNFRTDFLPLPLECASLLRSKFAMQNLLLEYKADVGLPGRRGRTPLINAIYRKALPYISFLLNKGADINAREPEGRMPLHIASEKYMPKELFEIIIGAGAQVDCFNRDNMSPLHIAAFYLLGDRMMALLRYGADINLRSPDGPDSGYTALHYAASTPESYASEAIALLIQHGADVDAVDSKGCTPFLRVRQESDPAAKFGRVETLLQHGADIKIQDHKGWSALHHQADCMSIDLVKWLCDQGCDVNLESNNQETPLFMAIMSHNYPKRRSVMVETLLHLGANVNLENTQKKSPLSLAAAAGCPNMTRLLLEHGADVHHRDRSGSTPLHLAVTTVGVFSRYPSLRPCPTKNEINQVIRLLVEYGRDIEAENH</sequence>
<dbReference type="InterPro" id="IPR036047">
    <property type="entry name" value="F-box-like_dom_sf"/>
</dbReference>
<dbReference type="SMART" id="SM00248">
    <property type="entry name" value="ANK"/>
    <property type="match status" value="10"/>
</dbReference>
<name>A0A9W9GDK7_9EURO</name>
<feature type="repeat" description="ANK" evidence="3">
    <location>
        <begin position="400"/>
        <end position="432"/>
    </location>
</feature>
<evidence type="ECO:0000256" key="3">
    <source>
        <dbReference type="PROSITE-ProRule" id="PRU00023"/>
    </source>
</evidence>
<keyword evidence="2 3" id="KW-0040">ANK repeat</keyword>
<dbReference type="Pfam" id="PF12796">
    <property type="entry name" value="Ank_2"/>
    <property type="match status" value="2"/>
</dbReference>
<feature type="repeat" description="ANK" evidence="3">
    <location>
        <begin position="185"/>
        <end position="218"/>
    </location>
</feature>
<evidence type="ECO:0000259" key="4">
    <source>
        <dbReference type="PROSITE" id="PS50181"/>
    </source>
</evidence>
<feature type="repeat" description="ANK" evidence="3">
    <location>
        <begin position="152"/>
        <end position="184"/>
    </location>
</feature>
<dbReference type="Proteomes" id="UP001149165">
    <property type="component" value="Unassembled WGS sequence"/>
</dbReference>
<dbReference type="Pfam" id="PF00023">
    <property type="entry name" value="Ank"/>
    <property type="match status" value="2"/>
</dbReference>
<keyword evidence="6" id="KW-1185">Reference proteome</keyword>
<feature type="repeat" description="ANK" evidence="3">
    <location>
        <begin position="362"/>
        <end position="399"/>
    </location>
</feature>
<feature type="repeat" description="ANK" evidence="3">
    <location>
        <begin position="219"/>
        <end position="251"/>
    </location>
</feature>
<evidence type="ECO:0000256" key="1">
    <source>
        <dbReference type="ARBA" id="ARBA00022737"/>
    </source>
</evidence>
<reference evidence="5" key="1">
    <citation type="submission" date="2022-11" db="EMBL/GenBank/DDBJ databases">
        <authorList>
            <person name="Petersen C."/>
        </authorList>
    </citation>
    <scope>NUCLEOTIDE SEQUENCE</scope>
    <source>
        <strain evidence="5">IBT 30069</strain>
    </source>
</reference>
<reference evidence="5" key="2">
    <citation type="journal article" date="2023" name="IMA Fungus">
        <title>Comparative genomic study of the Penicillium genus elucidates a diverse pangenome and 15 lateral gene transfer events.</title>
        <authorList>
            <person name="Petersen C."/>
            <person name="Sorensen T."/>
            <person name="Nielsen M.R."/>
            <person name="Sondergaard T.E."/>
            <person name="Sorensen J.L."/>
            <person name="Fitzpatrick D.A."/>
            <person name="Frisvad J.C."/>
            <person name="Nielsen K.L."/>
        </authorList>
    </citation>
    <scope>NUCLEOTIDE SEQUENCE</scope>
    <source>
        <strain evidence="5">IBT 30069</strain>
    </source>
</reference>
<dbReference type="Pfam" id="PF13637">
    <property type="entry name" value="Ank_4"/>
    <property type="match status" value="1"/>
</dbReference>
<proteinExistence type="predicted"/>
<dbReference type="PANTHER" id="PTHR24189:SF50">
    <property type="entry name" value="ANKYRIN REPEAT AND SOCS BOX PROTEIN 2"/>
    <property type="match status" value="1"/>
</dbReference>
<organism evidence="5 6">
    <name type="scientific">Penicillium angulare</name>
    <dbReference type="NCBI Taxonomy" id="116970"/>
    <lineage>
        <taxon>Eukaryota</taxon>
        <taxon>Fungi</taxon>
        <taxon>Dikarya</taxon>
        <taxon>Ascomycota</taxon>
        <taxon>Pezizomycotina</taxon>
        <taxon>Eurotiomycetes</taxon>
        <taxon>Eurotiomycetidae</taxon>
        <taxon>Eurotiales</taxon>
        <taxon>Aspergillaceae</taxon>
        <taxon>Penicillium</taxon>
    </lineage>
</organism>
<evidence type="ECO:0000256" key="2">
    <source>
        <dbReference type="ARBA" id="ARBA00023043"/>
    </source>
</evidence>
<feature type="repeat" description="ANK" evidence="3">
    <location>
        <begin position="329"/>
        <end position="361"/>
    </location>
</feature>
<dbReference type="OrthoDB" id="4772757at2759"/>
<gene>
    <name evidence="5" type="ORF">N7456_001033</name>
</gene>
<dbReference type="InterPro" id="IPR001810">
    <property type="entry name" value="F-box_dom"/>
</dbReference>
<dbReference type="Gene3D" id="1.25.40.20">
    <property type="entry name" value="Ankyrin repeat-containing domain"/>
    <property type="match status" value="2"/>
</dbReference>
<dbReference type="PANTHER" id="PTHR24189">
    <property type="entry name" value="MYOTROPHIN"/>
    <property type="match status" value="1"/>
</dbReference>
<comment type="caution">
    <text evidence="5">The sequence shown here is derived from an EMBL/GenBank/DDBJ whole genome shotgun (WGS) entry which is preliminary data.</text>
</comment>
<dbReference type="PROSITE" id="PS50297">
    <property type="entry name" value="ANK_REP_REGION"/>
    <property type="match status" value="4"/>
</dbReference>
<feature type="repeat" description="ANK" evidence="3">
    <location>
        <begin position="256"/>
        <end position="291"/>
    </location>
</feature>
<dbReference type="PROSITE" id="PS50181">
    <property type="entry name" value="FBOX"/>
    <property type="match status" value="1"/>
</dbReference>
<dbReference type="Pfam" id="PF00646">
    <property type="entry name" value="F-box"/>
    <property type="match status" value="1"/>
</dbReference>
<evidence type="ECO:0000313" key="6">
    <source>
        <dbReference type="Proteomes" id="UP001149165"/>
    </source>
</evidence>